<dbReference type="PANTHER" id="PTHR24220">
    <property type="entry name" value="IMPORT ATP-BINDING PROTEIN"/>
    <property type="match status" value="1"/>
</dbReference>
<dbReference type="PROSITE" id="PS50893">
    <property type="entry name" value="ABC_TRANSPORTER_2"/>
    <property type="match status" value="1"/>
</dbReference>
<dbReference type="SMART" id="SM00382">
    <property type="entry name" value="AAA"/>
    <property type="match status" value="1"/>
</dbReference>
<dbReference type="RefSeq" id="WP_091241061.1">
    <property type="nucleotide sequence ID" value="NZ_FNAG01000003.1"/>
</dbReference>
<dbReference type="InterPro" id="IPR027417">
    <property type="entry name" value="P-loop_NTPase"/>
</dbReference>
<keyword evidence="2" id="KW-0547">Nucleotide-binding</keyword>
<keyword evidence="7" id="KW-1185">Reference proteome</keyword>
<dbReference type="SUPFAM" id="SSF52540">
    <property type="entry name" value="P-loop containing nucleoside triphosphate hydrolases"/>
    <property type="match status" value="1"/>
</dbReference>
<dbReference type="CDD" id="cd03255">
    <property type="entry name" value="ABC_MJ0796_LolCDE_FtsE"/>
    <property type="match status" value="1"/>
</dbReference>
<evidence type="ECO:0000313" key="7">
    <source>
        <dbReference type="Proteomes" id="UP000199603"/>
    </source>
</evidence>
<keyword evidence="3 6" id="KW-0067">ATP-binding</keyword>
<evidence type="ECO:0000256" key="1">
    <source>
        <dbReference type="ARBA" id="ARBA00022448"/>
    </source>
</evidence>
<dbReference type="Pfam" id="PF00005">
    <property type="entry name" value="ABC_tran"/>
    <property type="match status" value="1"/>
</dbReference>
<keyword evidence="1" id="KW-0813">Transport</keyword>
<evidence type="ECO:0000313" key="6">
    <source>
        <dbReference type="EMBL" id="SDD52469.1"/>
    </source>
</evidence>
<dbReference type="OrthoDB" id="6018246at2"/>
<dbReference type="Gene3D" id="3.40.50.300">
    <property type="entry name" value="P-loop containing nucleotide triphosphate hydrolases"/>
    <property type="match status" value="1"/>
</dbReference>
<dbReference type="InterPro" id="IPR017911">
    <property type="entry name" value="MacB-like_ATP-bd"/>
</dbReference>
<dbReference type="InterPro" id="IPR003593">
    <property type="entry name" value="AAA+_ATPase"/>
</dbReference>
<evidence type="ECO:0000259" key="5">
    <source>
        <dbReference type="PROSITE" id="PS50893"/>
    </source>
</evidence>
<dbReference type="InterPro" id="IPR003439">
    <property type="entry name" value="ABC_transporter-like_ATP-bd"/>
</dbReference>
<dbReference type="GO" id="GO:0005524">
    <property type="term" value="F:ATP binding"/>
    <property type="evidence" value="ECO:0007669"/>
    <property type="project" value="UniProtKB-KW"/>
</dbReference>
<dbReference type="GO" id="GO:0044874">
    <property type="term" value="P:lipoprotein localization to outer membrane"/>
    <property type="evidence" value="ECO:0007669"/>
    <property type="project" value="TreeGrafter"/>
</dbReference>
<reference evidence="6 7" key="1">
    <citation type="submission" date="2016-10" db="EMBL/GenBank/DDBJ databases">
        <authorList>
            <person name="de Groot N.N."/>
        </authorList>
    </citation>
    <scope>NUCLEOTIDE SEQUENCE [LARGE SCALE GENOMIC DNA]</scope>
    <source>
        <strain evidence="6 7">DSM 16957</strain>
    </source>
</reference>
<sequence length="236" mass="25849">MAESSPVLELHGLTKRYAIGTPAEIEVLHGLDLRLERGEFAALIGPSGSGKSTLLNLLGLLDSPTAGELSLVGQPTRALDDDARTRLRAESIGFVFQFHHLLPAFTAIENVLMPLMARHGKPSAEQRQRAQRLLDAVGLGALAHRRPNELSGGQQQRVAIVRALVSEPALLLADEPTGNLDTQTADEVFALLRQLHAERSFAVLVVTHDPRLAERCDRIIRLVDGRIVEDQRRPRP</sequence>
<proteinExistence type="inferred from homology"/>
<evidence type="ECO:0000256" key="4">
    <source>
        <dbReference type="ARBA" id="ARBA00038388"/>
    </source>
</evidence>
<dbReference type="GO" id="GO:0005886">
    <property type="term" value="C:plasma membrane"/>
    <property type="evidence" value="ECO:0007669"/>
    <property type="project" value="TreeGrafter"/>
</dbReference>
<organism evidence="6 7">
    <name type="scientific">Aquimonas voraii</name>
    <dbReference type="NCBI Taxonomy" id="265719"/>
    <lineage>
        <taxon>Bacteria</taxon>
        <taxon>Pseudomonadati</taxon>
        <taxon>Pseudomonadota</taxon>
        <taxon>Gammaproteobacteria</taxon>
        <taxon>Lysobacterales</taxon>
        <taxon>Lysobacteraceae</taxon>
        <taxon>Aquimonas</taxon>
    </lineage>
</organism>
<evidence type="ECO:0000256" key="2">
    <source>
        <dbReference type="ARBA" id="ARBA00022741"/>
    </source>
</evidence>
<name>A0A1G6VFW3_9GAMM</name>
<dbReference type="STRING" id="265719.SAMN04488509_10362"/>
<dbReference type="EMBL" id="FNAG01000003">
    <property type="protein sequence ID" value="SDD52469.1"/>
    <property type="molecule type" value="Genomic_DNA"/>
</dbReference>
<protein>
    <submittedName>
        <fullName evidence="6">Lipoprotein-releasing system ATP-binding protein</fullName>
    </submittedName>
</protein>
<dbReference type="GO" id="GO:0016887">
    <property type="term" value="F:ATP hydrolysis activity"/>
    <property type="evidence" value="ECO:0007669"/>
    <property type="project" value="InterPro"/>
</dbReference>
<dbReference type="PANTHER" id="PTHR24220:SF689">
    <property type="entry name" value="LIPOPROTEIN-RELEASING SYSTEM ATP-BINDING PROTEIN LOLD"/>
    <property type="match status" value="1"/>
</dbReference>
<evidence type="ECO:0000256" key="3">
    <source>
        <dbReference type="ARBA" id="ARBA00022840"/>
    </source>
</evidence>
<dbReference type="GO" id="GO:1902495">
    <property type="term" value="C:transmembrane transporter complex"/>
    <property type="evidence" value="ECO:0007669"/>
    <property type="project" value="UniProtKB-ARBA"/>
</dbReference>
<dbReference type="InterPro" id="IPR015854">
    <property type="entry name" value="ABC_transpr_LolD-like"/>
</dbReference>
<gene>
    <name evidence="6" type="ORF">SAMN04488509_10362</name>
</gene>
<dbReference type="Proteomes" id="UP000199603">
    <property type="component" value="Unassembled WGS sequence"/>
</dbReference>
<comment type="similarity">
    <text evidence="4">Belongs to the ABC transporter superfamily. Macrolide exporter (TC 3.A.1.122) family.</text>
</comment>
<feature type="domain" description="ABC transporter" evidence="5">
    <location>
        <begin position="8"/>
        <end position="235"/>
    </location>
</feature>
<dbReference type="GO" id="GO:0089705">
    <property type="term" value="P:protein localization to outer membrane"/>
    <property type="evidence" value="ECO:0007669"/>
    <property type="project" value="TreeGrafter"/>
</dbReference>
<dbReference type="FunFam" id="3.40.50.300:FF:000032">
    <property type="entry name" value="Export ABC transporter ATP-binding protein"/>
    <property type="match status" value="1"/>
</dbReference>
<keyword evidence="6" id="KW-0449">Lipoprotein</keyword>
<dbReference type="AlphaFoldDB" id="A0A1G6VFW3"/>
<dbReference type="GO" id="GO:0022857">
    <property type="term" value="F:transmembrane transporter activity"/>
    <property type="evidence" value="ECO:0007669"/>
    <property type="project" value="TreeGrafter"/>
</dbReference>
<dbReference type="PROSITE" id="PS00211">
    <property type="entry name" value="ABC_TRANSPORTER_1"/>
    <property type="match status" value="1"/>
</dbReference>
<accession>A0A1G6VFW3</accession>
<dbReference type="InterPro" id="IPR017871">
    <property type="entry name" value="ABC_transporter-like_CS"/>
</dbReference>